<evidence type="ECO:0000313" key="1">
    <source>
        <dbReference type="Proteomes" id="UP000095286"/>
    </source>
</evidence>
<sequence>MLQVKGTVTSIEYNNKCLEKLGAYNALFRLNFDLITNENEYLTYKSTTSKLTEYAKIKIIEEFDSFEENKIMVSSAVLSYDEGNQSAVQYDESGIGMMFNHNKEDEFITEVYGKCYTAKVLIQKSRYFKEVELSLGERLRSNLDLILVPLVVFLFVVLAIIYYLLYKPPNGDDKVEEIVKDICPIFKYNYHNFVTDEHSKSFINSREQINKVTKLEINALPIDPLFINNKMLSISMTLPKRNPPAYNHASNFADSTGTSLFGGIVGKPSLKRFPDNVMSVHNHCNF</sequence>
<organism evidence="1 2">
    <name type="scientific">Rhabditophanes sp. KR3021</name>
    <dbReference type="NCBI Taxonomy" id="114890"/>
    <lineage>
        <taxon>Eukaryota</taxon>
        <taxon>Metazoa</taxon>
        <taxon>Ecdysozoa</taxon>
        <taxon>Nematoda</taxon>
        <taxon>Chromadorea</taxon>
        <taxon>Rhabditida</taxon>
        <taxon>Tylenchina</taxon>
        <taxon>Panagrolaimomorpha</taxon>
        <taxon>Strongyloidoidea</taxon>
        <taxon>Alloionematidae</taxon>
        <taxon>Rhabditophanes</taxon>
    </lineage>
</organism>
<accession>A0AC35TYV9</accession>
<proteinExistence type="predicted"/>
<evidence type="ECO:0000313" key="2">
    <source>
        <dbReference type="WBParaSite" id="RSKR_0000549400.1"/>
    </source>
</evidence>
<name>A0AC35TYV9_9BILA</name>
<dbReference type="WBParaSite" id="RSKR_0000549400.1">
    <property type="protein sequence ID" value="RSKR_0000549400.1"/>
    <property type="gene ID" value="RSKR_0000549400"/>
</dbReference>
<dbReference type="Proteomes" id="UP000095286">
    <property type="component" value="Unplaced"/>
</dbReference>
<protein>
    <submittedName>
        <fullName evidence="2">Epsilon-sarcoglycan</fullName>
    </submittedName>
</protein>
<reference evidence="2" key="1">
    <citation type="submission" date="2016-11" db="UniProtKB">
        <authorList>
            <consortium name="WormBaseParasite"/>
        </authorList>
    </citation>
    <scope>IDENTIFICATION</scope>
    <source>
        <strain evidence="2">KR3021</strain>
    </source>
</reference>